<feature type="region of interest" description="Disordered" evidence="3">
    <location>
        <begin position="769"/>
        <end position="812"/>
    </location>
</feature>
<dbReference type="SUPFAM" id="SSF47769">
    <property type="entry name" value="SAM/Pointed domain"/>
    <property type="match status" value="1"/>
</dbReference>
<dbReference type="PROSITE" id="PS50105">
    <property type="entry name" value="SAM_DOMAIN"/>
    <property type="match status" value="1"/>
</dbReference>
<dbReference type="Gene3D" id="1.10.150.50">
    <property type="entry name" value="Transcription Factor, Ets-1"/>
    <property type="match status" value="1"/>
</dbReference>
<proteinExistence type="predicted"/>
<feature type="region of interest" description="Disordered" evidence="3">
    <location>
        <begin position="422"/>
        <end position="441"/>
    </location>
</feature>
<dbReference type="InterPro" id="IPR001452">
    <property type="entry name" value="SH3_domain"/>
</dbReference>
<evidence type="ECO:0008006" key="8">
    <source>
        <dbReference type="Google" id="ProtNLM"/>
    </source>
</evidence>
<evidence type="ECO:0000256" key="1">
    <source>
        <dbReference type="ARBA" id="ARBA00022443"/>
    </source>
</evidence>
<dbReference type="InterPro" id="IPR001660">
    <property type="entry name" value="SAM"/>
</dbReference>
<feature type="region of interest" description="Disordered" evidence="3">
    <location>
        <begin position="1"/>
        <end position="29"/>
    </location>
</feature>
<keyword evidence="1 2" id="KW-0728">SH3 domain</keyword>
<dbReference type="OrthoDB" id="8883818at2759"/>
<dbReference type="InterPro" id="IPR036028">
    <property type="entry name" value="SH3-like_dom_sf"/>
</dbReference>
<feature type="compositionally biased region" description="Polar residues" evidence="3">
    <location>
        <begin position="423"/>
        <end position="441"/>
    </location>
</feature>
<feature type="compositionally biased region" description="Low complexity" evidence="3">
    <location>
        <begin position="16"/>
        <end position="26"/>
    </location>
</feature>
<dbReference type="EMBL" id="MU167415">
    <property type="protein sequence ID" value="KAG0140866.1"/>
    <property type="molecule type" value="Genomic_DNA"/>
</dbReference>
<dbReference type="Pfam" id="PF07647">
    <property type="entry name" value="SAM_2"/>
    <property type="match status" value="1"/>
</dbReference>
<evidence type="ECO:0000313" key="7">
    <source>
        <dbReference type="Proteomes" id="UP000886653"/>
    </source>
</evidence>
<dbReference type="PROSITE" id="PS50002">
    <property type="entry name" value="SH3"/>
    <property type="match status" value="1"/>
</dbReference>
<dbReference type="SMART" id="SM00454">
    <property type="entry name" value="SAM"/>
    <property type="match status" value="1"/>
</dbReference>
<dbReference type="Proteomes" id="UP000886653">
    <property type="component" value="Unassembled WGS sequence"/>
</dbReference>
<organism evidence="6 7">
    <name type="scientific">Cronartium quercuum f. sp. fusiforme G11</name>
    <dbReference type="NCBI Taxonomy" id="708437"/>
    <lineage>
        <taxon>Eukaryota</taxon>
        <taxon>Fungi</taxon>
        <taxon>Dikarya</taxon>
        <taxon>Basidiomycota</taxon>
        <taxon>Pucciniomycotina</taxon>
        <taxon>Pucciniomycetes</taxon>
        <taxon>Pucciniales</taxon>
        <taxon>Coleosporiaceae</taxon>
        <taxon>Cronartium</taxon>
    </lineage>
</organism>
<gene>
    <name evidence="6" type="ORF">CROQUDRAFT_52589</name>
</gene>
<sequence length="857" mass="94222">MYSTASPSSFEEDYQSMSTTSSSASSNPLTRDTSMAASFFNSVTSPTLWSEKDVKYWLETVGYPDVAHVSEENGIDGAVLMHLDSESLRDLGIIKVGRRLRLIRLINQLETYGHSPSILYDEEPMDVKATAKLRLEGHVLSTFHNQDERIRQLEDDLWELRALTNILRERSNSPASFNSRASTMGPTLETSAGTPRSIHTPPASKSHTQAPPVFVTRPHKKAPNQRDESSISKLDSYQPSSLPANPERRRSISHSNECEVGQDAFNSASGSGPSSNQNNLTPKSRHQFSSTGQIQSSTATNPWCRNPALSTPNLNRQSSHSLFELRKKFSAPNLQPHSASDLSPGIQTPKPTSNSNHAQPAMMVARKPSLLGRSSRSPKLGGTGGAHKGLSYGSDSMSPDDMLEEILQTVDAKSQAEHEMSARSASTTKLRTAQSVPSFQQHLSTETSVRVKSNNAETVIEVLMNHLSSFYVNDPHAWSKHVLIVRKQQSGEHSLSYDEIPLKVYRSFKSREGVDFAIRSVEELPSPLRSIKASRKREKKAVSSEPLAVENVTEGEDKLEAARRPLPFGLAICGYQSEIEDELSIKPGQTFKIKDKFKTRYLVERDCNPISATSPLSAITSSASSICSGSPSPTRTINSNDTTGWVPQSCILETSQSIASFAPNGVSSLKHLISNPIKTSNDIFDQSRSTSPKTCLISFQTLSLSWSGELLHLKQGEILRAFNNKTRSHWTYCLRELTGERGWVPNWILTSNMQVFSSGPTKLRQHLRDQQSSIGLSDRTGPSEVSPGKVTGSLRSGSLHASPGKPHGSSRLAGQLIDEDLTKFIGSTSNLQRSATVGEMHTMNFTPRSRRSRINPI</sequence>
<feature type="domain" description="SH3" evidence="4">
    <location>
        <begin position="564"/>
        <end position="656"/>
    </location>
</feature>
<dbReference type="AlphaFoldDB" id="A0A9P6NBT8"/>
<feature type="compositionally biased region" description="Polar residues" evidence="3">
    <location>
        <begin position="231"/>
        <end position="243"/>
    </location>
</feature>
<dbReference type="SUPFAM" id="SSF50044">
    <property type="entry name" value="SH3-domain"/>
    <property type="match status" value="1"/>
</dbReference>
<reference evidence="6" key="1">
    <citation type="submission" date="2013-11" db="EMBL/GenBank/DDBJ databases">
        <title>Genome sequence of the fusiform rust pathogen reveals effectors for host alternation and coevolution with pine.</title>
        <authorList>
            <consortium name="DOE Joint Genome Institute"/>
            <person name="Smith K."/>
            <person name="Pendleton A."/>
            <person name="Kubisiak T."/>
            <person name="Anderson C."/>
            <person name="Salamov A."/>
            <person name="Aerts A."/>
            <person name="Riley R."/>
            <person name="Clum A."/>
            <person name="Lindquist E."/>
            <person name="Ence D."/>
            <person name="Campbell M."/>
            <person name="Kronenberg Z."/>
            <person name="Feau N."/>
            <person name="Dhillon B."/>
            <person name="Hamelin R."/>
            <person name="Burleigh J."/>
            <person name="Smith J."/>
            <person name="Yandell M."/>
            <person name="Nelson C."/>
            <person name="Grigoriev I."/>
            <person name="Davis J."/>
        </authorList>
    </citation>
    <scope>NUCLEOTIDE SEQUENCE</scope>
    <source>
        <strain evidence="6">G11</strain>
    </source>
</reference>
<feature type="domain" description="SAM" evidence="5">
    <location>
        <begin position="49"/>
        <end position="112"/>
    </location>
</feature>
<feature type="compositionally biased region" description="Polar residues" evidence="3">
    <location>
        <begin position="264"/>
        <end position="319"/>
    </location>
</feature>
<evidence type="ECO:0000256" key="3">
    <source>
        <dbReference type="SAM" id="MobiDB-lite"/>
    </source>
</evidence>
<accession>A0A9P6NBT8</accession>
<evidence type="ECO:0000259" key="4">
    <source>
        <dbReference type="PROSITE" id="PS50002"/>
    </source>
</evidence>
<protein>
    <recommendedName>
        <fullName evidence="8">SAM domain-containing protein</fullName>
    </recommendedName>
</protein>
<dbReference type="InterPro" id="IPR013761">
    <property type="entry name" value="SAM/pointed_sf"/>
</dbReference>
<feature type="region of interest" description="Disordered" evidence="3">
    <location>
        <begin position="332"/>
        <end position="390"/>
    </location>
</feature>
<evidence type="ECO:0000256" key="2">
    <source>
        <dbReference type="PROSITE-ProRule" id="PRU00192"/>
    </source>
</evidence>
<comment type="caution">
    <text evidence="6">The sequence shown here is derived from an EMBL/GenBank/DDBJ whole genome shotgun (WGS) entry which is preliminary data.</text>
</comment>
<evidence type="ECO:0000313" key="6">
    <source>
        <dbReference type="EMBL" id="KAG0140866.1"/>
    </source>
</evidence>
<feature type="compositionally biased region" description="Polar residues" evidence="3">
    <location>
        <begin position="332"/>
        <end position="358"/>
    </location>
</feature>
<feature type="region of interest" description="Disordered" evidence="3">
    <location>
        <begin position="172"/>
        <end position="319"/>
    </location>
</feature>
<keyword evidence="7" id="KW-1185">Reference proteome</keyword>
<feature type="compositionally biased region" description="Polar residues" evidence="3">
    <location>
        <begin position="172"/>
        <end position="194"/>
    </location>
</feature>
<evidence type="ECO:0000259" key="5">
    <source>
        <dbReference type="PROSITE" id="PS50105"/>
    </source>
</evidence>
<name>A0A9P6NBT8_9BASI</name>